<proteinExistence type="predicted"/>
<keyword evidence="3" id="KW-0378">Hydrolase</keyword>
<feature type="chain" id="PRO_5020352003" evidence="1">
    <location>
        <begin position="27"/>
        <end position="414"/>
    </location>
</feature>
<evidence type="ECO:0000313" key="3">
    <source>
        <dbReference type="EMBL" id="RXF68628.1"/>
    </source>
</evidence>
<sequence length="414" mass="46303">MMNFKKNLFVLILLLSVLSFKSPAQNKPGFAILKERNGLPHFFDNLKRSMPVTIGYLGGSITEAPGYRVKTEHYFRQHYPGSAITAINAGVGGTGSSLGVFRLQEEVLSQKPDLVFIEFAVNDAASDSLLVCRSVEGIVRQIKKQNLHTDICFLYTIHEPMTETYNAGELFRSIRFMERIADHYKLPSINLGVDVMTAVNRDGMVFHGNKEDEGAGKKVFSYDGTHPGDFGHGIYTSTIIESFRKMTGGKPMKVVPASLYPGNFEVTRLLSPNDVLRTAGWKKPGGESYLQPFLKAYPGLIFTSDTSDSVVIRFKGTYFGFCDIIGPSAAPALIVTIDGNKELRPRFDSYGFFYRRSYCLIGPLEPGEHIVTLKKDAAVIDKLKMINYHETKCDPEDYQKNYFFLGRMMIIGTL</sequence>
<dbReference type="InterPro" id="IPR013830">
    <property type="entry name" value="SGNH_hydro"/>
</dbReference>
<dbReference type="SUPFAM" id="SSF52266">
    <property type="entry name" value="SGNH hydrolase"/>
    <property type="match status" value="1"/>
</dbReference>
<protein>
    <submittedName>
        <fullName evidence="3">SGNH/GDSL hydrolase family protein</fullName>
    </submittedName>
</protein>
<dbReference type="PANTHER" id="PTHR34407">
    <property type="entry name" value="EXPRESSED PROTEIN"/>
    <property type="match status" value="1"/>
</dbReference>
<dbReference type="CDD" id="cd00229">
    <property type="entry name" value="SGNH_hydrolase"/>
    <property type="match status" value="1"/>
</dbReference>
<accession>A0A4Q0M6E8</accession>
<dbReference type="Proteomes" id="UP000290848">
    <property type="component" value="Unassembled WGS sequence"/>
</dbReference>
<dbReference type="PANTHER" id="PTHR34407:SF1">
    <property type="entry name" value="SGNH HYDROLASE-TYPE ESTERASE DOMAIN-CONTAINING PROTEIN"/>
    <property type="match status" value="1"/>
</dbReference>
<evidence type="ECO:0000259" key="2">
    <source>
        <dbReference type="Pfam" id="PF13472"/>
    </source>
</evidence>
<gene>
    <name evidence="3" type="ORF">EKH83_14965</name>
</gene>
<name>A0A4Q0M6E8_9SPHI</name>
<evidence type="ECO:0000256" key="1">
    <source>
        <dbReference type="SAM" id="SignalP"/>
    </source>
</evidence>
<dbReference type="Gene3D" id="3.40.50.1110">
    <property type="entry name" value="SGNH hydrolase"/>
    <property type="match status" value="1"/>
</dbReference>
<dbReference type="GO" id="GO:0016788">
    <property type="term" value="F:hydrolase activity, acting on ester bonds"/>
    <property type="evidence" value="ECO:0007669"/>
    <property type="project" value="UniProtKB-ARBA"/>
</dbReference>
<organism evidence="3 4">
    <name type="scientific">Arcticibacter tournemirensis</name>
    <dbReference type="NCBI Taxonomy" id="699437"/>
    <lineage>
        <taxon>Bacteria</taxon>
        <taxon>Pseudomonadati</taxon>
        <taxon>Bacteroidota</taxon>
        <taxon>Sphingobacteriia</taxon>
        <taxon>Sphingobacteriales</taxon>
        <taxon>Sphingobacteriaceae</taxon>
        <taxon>Arcticibacter</taxon>
    </lineage>
</organism>
<dbReference type="InterPro" id="IPR036514">
    <property type="entry name" value="SGNH_hydro_sf"/>
</dbReference>
<keyword evidence="1" id="KW-0732">Signal</keyword>
<feature type="signal peptide" evidence="1">
    <location>
        <begin position="1"/>
        <end position="26"/>
    </location>
</feature>
<dbReference type="EMBL" id="RXOC01000010">
    <property type="protein sequence ID" value="RXF68628.1"/>
    <property type="molecule type" value="Genomic_DNA"/>
</dbReference>
<evidence type="ECO:0000313" key="4">
    <source>
        <dbReference type="Proteomes" id="UP000290848"/>
    </source>
</evidence>
<dbReference type="RefSeq" id="WP_128770259.1">
    <property type="nucleotide sequence ID" value="NZ_RXOC01000010.1"/>
</dbReference>
<reference evidence="3 4" key="1">
    <citation type="submission" date="2018-12" db="EMBL/GenBank/DDBJ databases">
        <title>The Draft Genome Sequence of the Soil Bacterium Pedobacter tournemirensis R1.</title>
        <authorList>
            <person name="He J."/>
        </authorList>
    </citation>
    <scope>NUCLEOTIDE SEQUENCE [LARGE SCALE GENOMIC DNA]</scope>
    <source>
        <strain evidence="3 4">R1</strain>
    </source>
</reference>
<comment type="caution">
    <text evidence="3">The sequence shown here is derived from an EMBL/GenBank/DDBJ whole genome shotgun (WGS) entry which is preliminary data.</text>
</comment>
<dbReference type="AlphaFoldDB" id="A0A4Q0M6E8"/>
<dbReference type="Pfam" id="PF13472">
    <property type="entry name" value="Lipase_GDSL_2"/>
    <property type="match status" value="1"/>
</dbReference>
<feature type="domain" description="SGNH hydrolase-type esterase" evidence="2">
    <location>
        <begin position="57"/>
        <end position="232"/>
    </location>
</feature>